<dbReference type="PANTHER" id="PTHR33104">
    <property type="entry name" value="SI:DKEY-29D5.2"/>
    <property type="match status" value="1"/>
</dbReference>
<dbReference type="Pfam" id="PF18803">
    <property type="entry name" value="CxC2"/>
    <property type="match status" value="1"/>
</dbReference>
<keyword evidence="3" id="KW-1185">Reference proteome</keyword>
<dbReference type="InterPro" id="IPR041457">
    <property type="entry name" value="CxC2_KDZ-assoc"/>
</dbReference>
<dbReference type="Proteomes" id="UP000714275">
    <property type="component" value="Unassembled WGS sequence"/>
</dbReference>
<proteinExistence type="predicted"/>
<dbReference type="Pfam" id="PF18758">
    <property type="entry name" value="KDZ"/>
    <property type="match status" value="1"/>
</dbReference>
<reference evidence="2" key="1">
    <citation type="journal article" date="2020" name="New Phytol.">
        <title>Comparative genomics reveals dynamic genome evolution in host specialist ectomycorrhizal fungi.</title>
        <authorList>
            <person name="Lofgren L.A."/>
            <person name="Nguyen N.H."/>
            <person name="Vilgalys R."/>
            <person name="Ruytinx J."/>
            <person name="Liao H.L."/>
            <person name="Branco S."/>
            <person name="Kuo A."/>
            <person name="LaButti K."/>
            <person name="Lipzen A."/>
            <person name="Andreopoulos W."/>
            <person name="Pangilinan J."/>
            <person name="Riley R."/>
            <person name="Hundley H."/>
            <person name="Na H."/>
            <person name="Barry K."/>
            <person name="Grigoriev I.V."/>
            <person name="Stajich J.E."/>
            <person name="Kennedy P.G."/>
        </authorList>
    </citation>
    <scope>NUCLEOTIDE SEQUENCE</scope>
    <source>
        <strain evidence="2">DOB743</strain>
    </source>
</reference>
<evidence type="ECO:0000313" key="3">
    <source>
        <dbReference type="Proteomes" id="UP000714275"/>
    </source>
</evidence>
<dbReference type="InterPro" id="IPR040521">
    <property type="entry name" value="KDZ"/>
</dbReference>
<dbReference type="OrthoDB" id="2737640at2759"/>
<feature type="domain" description="CxC2-like cysteine cluster KDZ transposase-associated" evidence="1">
    <location>
        <begin position="54"/>
        <end position="119"/>
    </location>
</feature>
<evidence type="ECO:0000313" key="2">
    <source>
        <dbReference type="EMBL" id="KAG1778659.1"/>
    </source>
</evidence>
<dbReference type="PANTHER" id="PTHR33104:SF2">
    <property type="entry name" value="CXC3 LIKE CYSTEINE CLUSTER DOMAIN-CONTAINING PROTEIN"/>
    <property type="match status" value="1"/>
</dbReference>
<sequence>MDGPVTDHHEGYSRLQRQKNNPLGLSQLEAWLQLRSTVLDELIHCDGFQEDLSGTCALHLMLPIHCIELLHAGWYPMTINLPRTAATFTVLECFHELTLQGKLNVFDFYNALLRISDGSGVTDFMNHYNDLSRIMHQWRHVMALKRAGCGNDPAGIEATGAGSLVVECAACPHPGHNLPDGWETTTHNAMEHNKGSTCQVEHDAIVCANVRNKKGYITSGLGAVMCARHILVWCNGIADLQKGEKYINMDYILFSTLVGVQCLMLFLSYDIACQYHKWLLIHMEDLPSSLHFNHNNTEMRYAVPKYHLRNHGKDCQDTFSLNYIHSSGRTCGEGIETAWAHLNGIGTSTREMSPGGRHETINDHWTTWNWRKMVKFGSNLLAKFKEAVTMHHTHQQFLESYTMTFPPATIRTWSKAVEDWEADMSKPNPYRECTTLADIRLQLANEDAVAVRQGDISMHEVTPSTFLINGLELEEQQYTLAASVTALKGKGTSSQLADIQQKCTALLRCIQNWCDVQQADDSLEDVRCNHRITQSLYQFKNNISGMGNKANTHSRTTMTRFIEKSLVAVDHYERARKALLALAPDGSWQTRLRLLNRADIRGPGKDDKEFEGKQSEGRHEPSWIWMVPRVTANNDSLPDGAIASTADGLNDDVCLEWTKACARVQHWHEEELLVVEEMHQVLAFFEWKTAWWLSQASLCTEITSALHHGLSANSHKKAFILTQLATKFTHLWLPVLKGYGVKPVWQSKYVSSSISNATALRDEISDDVNALSDDDVFEDVDPDMIEGSFVFVLSFFHHGQVLKCLMCWLLILSQLQQPVMTLRQKQQDACQSLKENLAAQTVQARCRDSSLPGLIITYIPINLAPIHLPHSNVWRTPSTCPVHPSYSS</sequence>
<gene>
    <name evidence="2" type="ORF">EV702DRAFT_1219217</name>
</gene>
<accession>A0A9P6ZXK7</accession>
<name>A0A9P6ZXK7_9AGAM</name>
<dbReference type="EMBL" id="JABBWD010000015">
    <property type="protein sequence ID" value="KAG1778659.1"/>
    <property type="molecule type" value="Genomic_DNA"/>
</dbReference>
<comment type="caution">
    <text evidence="2">The sequence shown here is derived from an EMBL/GenBank/DDBJ whole genome shotgun (WGS) entry which is preliminary data.</text>
</comment>
<organism evidence="2 3">
    <name type="scientific">Suillus placidus</name>
    <dbReference type="NCBI Taxonomy" id="48579"/>
    <lineage>
        <taxon>Eukaryota</taxon>
        <taxon>Fungi</taxon>
        <taxon>Dikarya</taxon>
        <taxon>Basidiomycota</taxon>
        <taxon>Agaricomycotina</taxon>
        <taxon>Agaricomycetes</taxon>
        <taxon>Agaricomycetidae</taxon>
        <taxon>Boletales</taxon>
        <taxon>Suillineae</taxon>
        <taxon>Suillaceae</taxon>
        <taxon>Suillus</taxon>
    </lineage>
</organism>
<dbReference type="AlphaFoldDB" id="A0A9P6ZXK7"/>
<evidence type="ECO:0000259" key="1">
    <source>
        <dbReference type="Pfam" id="PF18803"/>
    </source>
</evidence>
<protein>
    <recommendedName>
        <fullName evidence="1">CxC2-like cysteine cluster KDZ transposase-associated domain-containing protein</fullName>
    </recommendedName>
</protein>